<sequence>MKKCVFGSEFAQVRANMEALKLKIGSRSYLYPGSNKAHVEGLYGLFGSKFSCPTMDFSNLFKAKFALKLKCRTLPYDFVCFWNEWYFATDPHLPSASAVDFDHERA</sequence>
<dbReference type="AlphaFoldDB" id="A0AAN9QNI9"/>
<name>A0AAN9QNI9_CANGL</name>
<gene>
    <name evidence="1" type="ORF">VNO77_13958</name>
</gene>
<comment type="caution">
    <text evidence="1">The sequence shown here is derived from an EMBL/GenBank/DDBJ whole genome shotgun (WGS) entry which is preliminary data.</text>
</comment>
<reference evidence="1 2" key="1">
    <citation type="submission" date="2024-01" db="EMBL/GenBank/DDBJ databases">
        <title>The genomes of 5 underutilized Papilionoideae crops provide insights into root nodulation and disease resistanc.</title>
        <authorList>
            <person name="Jiang F."/>
        </authorList>
    </citation>
    <scope>NUCLEOTIDE SEQUENCE [LARGE SCALE GENOMIC DNA]</scope>
    <source>
        <strain evidence="1">LVBAO_FW01</strain>
        <tissue evidence="1">Leaves</tissue>
    </source>
</reference>
<organism evidence="1 2">
    <name type="scientific">Canavalia gladiata</name>
    <name type="common">Sword bean</name>
    <name type="synonym">Dolichos gladiatus</name>
    <dbReference type="NCBI Taxonomy" id="3824"/>
    <lineage>
        <taxon>Eukaryota</taxon>
        <taxon>Viridiplantae</taxon>
        <taxon>Streptophyta</taxon>
        <taxon>Embryophyta</taxon>
        <taxon>Tracheophyta</taxon>
        <taxon>Spermatophyta</taxon>
        <taxon>Magnoliopsida</taxon>
        <taxon>eudicotyledons</taxon>
        <taxon>Gunneridae</taxon>
        <taxon>Pentapetalae</taxon>
        <taxon>rosids</taxon>
        <taxon>fabids</taxon>
        <taxon>Fabales</taxon>
        <taxon>Fabaceae</taxon>
        <taxon>Papilionoideae</taxon>
        <taxon>50 kb inversion clade</taxon>
        <taxon>NPAAA clade</taxon>
        <taxon>indigoferoid/millettioid clade</taxon>
        <taxon>Phaseoleae</taxon>
        <taxon>Canavalia</taxon>
    </lineage>
</organism>
<evidence type="ECO:0000313" key="1">
    <source>
        <dbReference type="EMBL" id="KAK7344405.1"/>
    </source>
</evidence>
<proteinExistence type="predicted"/>
<accession>A0AAN9QNI9</accession>
<evidence type="ECO:0000313" key="2">
    <source>
        <dbReference type="Proteomes" id="UP001367508"/>
    </source>
</evidence>
<dbReference type="Proteomes" id="UP001367508">
    <property type="component" value="Unassembled WGS sequence"/>
</dbReference>
<keyword evidence="2" id="KW-1185">Reference proteome</keyword>
<dbReference type="EMBL" id="JAYMYQ010000003">
    <property type="protein sequence ID" value="KAK7344405.1"/>
    <property type="molecule type" value="Genomic_DNA"/>
</dbReference>
<protein>
    <submittedName>
        <fullName evidence="1">Uncharacterized protein</fullName>
    </submittedName>
</protein>